<dbReference type="EMBL" id="JABGBN010000001">
    <property type="protein sequence ID" value="NOL50990.1"/>
    <property type="molecule type" value="Genomic_DNA"/>
</dbReference>
<dbReference type="Proteomes" id="UP000537862">
    <property type="component" value="Unassembled WGS sequence"/>
</dbReference>
<gene>
    <name evidence="9" type="ORF">HKX39_02195</name>
</gene>
<feature type="transmembrane region" description="Helical" evidence="7">
    <location>
        <begin position="179"/>
        <end position="199"/>
    </location>
</feature>
<name>A0A849P0S7_9BURK</name>
<dbReference type="PANTHER" id="PTHR43652">
    <property type="entry name" value="BASIC AMINO ACID ANTIPORTER YFCC-RELATED"/>
    <property type="match status" value="1"/>
</dbReference>
<accession>A0A849P0S7</accession>
<keyword evidence="3 7" id="KW-0812">Transmembrane</keyword>
<protein>
    <submittedName>
        <fullName evidence="9">SLC13 family permease</fullName>
    </submittedName>
</protein>
<proteinExistence type="predicted"/>
<keyword evidence="5 7" id="KW-1133">Transmembrane helix</keyword>
<dbReference type="Pfam" id="PF03600">
    <property type="entry name" value="CitMHS"/>
    <property type="match status" value="1"/>
</dbReference>
<feature type="transmembrane region" description="Helical" evidence="7">
    <location>
        <begin position="396"/>
        <end position="429"/>
    </location>
</feature>
<dbReference type="GO" id="GO:0005886">
    <property type="term" value="C:plasma membrane"/>
    <property type="evidence" value="ECO:0007669"/>
    <property type="project" value="TreeGrafter"/>
</dbReference>
<comment type="caution">
    <text evidence="9">The sequence shown here is derived from an EMBL/GenBank/DDBJ whole genome shotgun (WGS) entry which is preliminary data.</text>
</comment>
<feature type="domain" description="RCK C-terminal" evidence="8">
    <location>
        <begin position="203"/>
        <end position="287"/>
    </location>
</feature>
<dbReference type="CDD" id="cd01115">
    <property type="entry name" value="SLC13_permease"/>
    <property type="match status" value="1"/>
</dbReference>
<dbReference type="RefSeq" id="WP_171679666.1">
    <property type="nucleotide sequence ID" value="NZ_JABGBN010000001.1"/>
</dbReference>
<dbReference type="Pfam" id="PF02080">
    <property type="entry name" value="TrkA_C"/>
    <property type="match status" value="1"/>
</dbReference>
<evidence type="ECO:0000256" key="2">
    <source>
        <dbReference type="ARBA" id="ARBA00022448"/>
    </source>
</evidence>
<sequence>MTIDIIITLSIVLMAVVFFATEKIRIDAVAIIVLTLLTLSGQIDVKEALSGFSNSATITIAAMFVLATGLKNSGALDSVGELLSRVKSPWLFLLTLFIITSLISPFVNNTAVVAVFIPVVIAASHNIGLSPSKSLIPLSYVSQMAGVSTLIGTSTNLLVDAIAKQQGLPGFSMFEFTPLGLIFLVIGCAYLLLLNRWLLPDTSSLSNEEIGHGKYVSELKISADSPLIGKMADELALNDTYDVYILSVLRGNERLSTPSHQLLQENDILLVRGEVDGLMELREKYKLTHSSALHHIQQEKNDELMVAEVMIAPNSHWLHSNTFLLNRLWNRNMVVWGMQRRGKIIRERLRTLSFQVGDILLMSLPKEDIEQLKSDHNFILLSETSYRTKSNWRAYFSIAVMATVVITSAIGIAPIVITSLLGAVAMALAGCLGDEDSYNVIDWRVIILLAGLFPLGIAMTNSGAAQFIADHTIAKAAVLGPVMALAILYLMTMILTEFMSNAGTAVLLTPIAISTAQSLEASPTPFVIAVIFAAATSFVTPVGYQTNAMVYGAGGYKFTDFIKVGLPLNIIFFVLGIVFIPMFWPF</sequence>
<feature type="transmembrane region" description="Helical" evidence="7">
    <location>
        <begin position="6"/>
        <end position="39"/>
    </location>
</feature>
<dbReference type="GO" id="GO:0008324">
    <property type="term" value="F:monoatomic cation transmembrane transporter activity"/>
    <property type="evidence" value="ECO:0007669"/>
    <property type="project" value="InterPro"/>
</dbReference>
<dbReference type="InterPro" id="IPR051679">
    <property type="entry name" value="DASS-Related_Transporters"/>
</dbReference>
<feature type="transmembrane region" description="Helical" evidence="7">
    <location>
        <begin position="472"/>
        <end position="492"/>
    </location>
</feature>
<dbReference type="AlphaFoldDB" id="A0A849P0S7"/>
<keyword evidence="10" id="KW-1185">Reference proteome</keyword>
<evidence type="ECO:0000256" key="6">
    <source>
        <dbReference type="ARBA" id="ARBA00023136"/>
    </source>
</evidence>
<keyword evidence="6 7" id="KW-0472">Membrane</keyword>
<feature type="transmembrane region" description="Helical" evidence="7">
    <location>
        <begin position="51"/>
        <end position="70"/>
    </location>
</feature>
<dbReference type="InterPro" id="IPR006037">
    <property type="entry name" value="RCK_C"/>
</dbReference>
<evidence type="ECO:0000256" key="4">
    <source>
        <dbReference type="ARBA" id="ARBA00022737"/>
    </source>
</evidence>
<evidence type="ECO:0000256" key="5">
    <source>
        <dbReference type="ARBA" id="ARBA00022989"/>
    </source>
</evidence>
<comment type="subcellular location">
    <subcellularLocation>
        <location evidence="1">Membrane</location>
        <topology evidence="1">Multi-pass membrane protein</topology>
    </subcellularLocation>
</comment>
<dbReference type="GO" id="GO:0006813">
    <property type="term" value="P:potassium ion transport"/>
    <property type="evidence" value="ECO:0007669"/>
    <property type="project" value="InterPro"/>
</dbReference>
<evidence type="ECO:0000256" key="3">
    <source>
        <dbReference type="ARBA" id="ARBA00022692"/>
    </source>
</evidence>
<evidence type="ECO:0000313" key="10">
    <source>
        <dbReference type="Proteomes" id="UP000537862"/>
    </source>
</evidence>
<feature type="transmembrane region" description="Helical" evidence="7">
    <location>
        <begin position="90"/>
        <end position="123"/>
    </location>
</feature>
<feature type="transmembrane region" description="Helical" evidence="7">
    <location>
        <begin position="564"/>
        <end position="584"/>
    </location>
</feature>
<keyword evidence="4" id="KW-0677">Repeat</keyword>
<evidence type="ECO:0000256" key="7">
    <source>
        <dbReference type="SAM" id="Phobius"/>
    </source>
</evidence>
<dbReference type="SUPFAM" id="SSF116726">
    <property type="entry name" value="TrkA C-terminal domain-like"/>
    <property type="match status" value="2"/>
</dbReference>
<evidence type="ECO:0000313" key="9">
    <source>
        <dbReference type="EMBL" id="NOL50990.1"/>
    </source>
</evidence>
<reference evidence="9 10" key="1">
    <citation type="submission" date="2020-05" db="EMBL/GenBank/DDBJ databases">
        <authorList>
            <person name="Niu N."/>
        </authorList>
    </citation>
    <scope>NUCLEOTIDE SEQUENCE [LARGE SCALE GENOMIC DNA]</scope>
    <source>
        <strain evidence="9 10">3340-03</strain>
    </source>
</reference>
<dbReference type="PROSITE" id="PS51202">
    <property type="entry name" value="RCK_C"/>
    <property type="match status" value="1"/>
</dbReference>
<organism evidence="9 10">
    <name type="scientific">Pelistega suis</name>
    <dbReference type="NCBI Taxonomy" id="1631957"/>
    <lineage>
        <taxon>Bacteria</taxon>
        <taxon>Pseudomonadati</taxon>
        <taxon>Pseudomonadota</taxon>
        <taxon>Betaproteobacteria</taxon>
        <taxon>Burkholderiales</taxon>
        <taxon>Alcaligenaceae</taxon>
        <taxon>Pelistega</taxon>
    </lineage>
</organism>
<evidence type="ECO:0000256" key="1">
    <source>
        <dbReference type="ARBA" id="ARBA00004141"/>
    </source>
</evidence>
<keyword evidence="2" id="KW-0813">Transport</keyword>
<dbReference type="Gene3D" id="3.30.70.1450">
    <property type="entry name" value="Regulator of K+ conductance, C-terminal domain"/>
    <property type="match status" value="1"/>
</dbReference>
<feature type="transmembrane region" description="Helical" evidence="7">
    <location>
        <begin position="526"/>
        <end position="544"/>
    </location>
</feature>
<evidence type="ECO:0000259" key="8">
    <source>
        <dbReference type="PROSITE" id="PS51202"/>
    </source>
</evidence>
<feature type="transmembrane region" description="Helical" evidence="7">
    <location>
        <begin position="441"/>
        <end position="460"/>
    </location>
</feature>
<dbReference type="InterPro" id="IPR004680">
    <property type="entry name" value="Cit_transptr-like_dom"/>
</dbReference>
<dbReference type="InterPro" id="IPR036721">
    <property type="entry name" value="RCK_C_sf"/>
</dbReference>
<dbReference type="PANTHER" id="PTHR43652:SF2">
    <property type="entry name" value="BASIC AMINO ACID ANTIPORTER YFCC-RELATED"/>
    <property type="match status" value="1"/>
</dbReference>